<evidence type="ECO:0000256" key="5">
    <source>
        <dbReference type="ARBA" id="ARBA00022771"/>
    </source>
</evidence>
<keyword evidence="6" id="KW-0833">Ubl conjugation pathway</keyword>
<keyword evidence="12" id="KW-1185">Reference proteome</keyword>
<evidence type="ECO:0000313" key="11">
    <source>
        <dbReference type="EMBL" id="KAK4256564.1"/>
    </source>
</evidence>
<reference evidence="11" key="1">
    <citation type="submission" date="2023-10" db="EMBL/GenBank/DDBJ databases">
        <title>Chromosome-level genome of the transformable northern wattle, Acacia crassicarpa.</title>
        <authorList>
            <person name="Massaro I."/>
            <person name="Sinha N.R."/>
            <person name="Poethig S."/>
            <person name="Leichty A.R."/>
        </authorList>
    </citation>
    <scope>NUCLEOTIDE SEQUENCE</scope>
    <source>
        <strain evidence="11">Acra3RX</strain>
        <tissue evidence="11">Leaf</tissue>
    </source>
</reference>
<dbReference type="EMBL" id="JAWXYG010000012">
    <property type="protein sequence ID" value="KAK4256564.1"/>
    <property type="molecule type" value="Genomic_DNA"/>
</dbReference>
<evidence type="ECO:0000256" key="9">
    <source>
        <dbReference type="SAM" id="MobiDB-lite"/>
    </source>
</evidence>
<sequence>MPHAADASESRHIKCRTQFARLIYQTDPDPQIPSLPQSTRSKPTISSILSAPSPDTFGESSQPGLNTNKKKPSFSAATFRGFGCKAGASRQVSLPAVIRTSADWQHTKARKKRDGADNWVSGQGVLDGSNPGSVTCVAFQDAWCGPGIGFAADVAAPADCVVVRKNGPTRGKTDLEKVTHSHGERLTSRLESFGTAGSYRHVPLPSSRNFAGITLLQGTLTMGARLNSRDHFRDWRLDTDNMSYEQLLELGERIGYVNTGLKEDEMGRYIRKFKLSKFNETSKRQVDNKCSICQEEYEADDEVGRLSCKHDYHFQCLRQWLAQKNCCPVCKQEVASHHSGA</sequence>
<evidence type="ECO:0000256" key="8">
    <source>
        <dbReference type="PROSITE-ProRule" id="PRU00175"/>
    </source>
</evidence>
<keyword evidence="3" id="KW-0808">Transferase</keyword>
<organism evidence="11 12">
    <name type="scientific">Acacia crassicarpa</name>
    <name type="common">northern wattle</name>
    <dbReference type="NCBI Taxonomy" id="499986"/>
    <lineage>
        <taxon>Eukaryota</taxon>
        <taxon>Viridiplantae</taxon>
        <taxon>Streptophyta</taxon>
        <taxon>Embryophyta</taxon>
        <taxon>Tracheophyta</taxon>
        <taxon>Spermatophyta</taxon>
        <taxon>Magnoliopsida</taxon>
        <taxon>eudicotyledons</taxon>
        <taxon>Gunneridae</taxon>
        <taxon>Pentapetalae</taxon>
        <taxon>rosids</taxon>
        <taxon>fabids</taxon>
        <taxon>Fabales</taxon>
        <taxon>Fabaceae</taxon>
        <taxon>Caesalpinioideae</taxon>
        <taxon>mimosoid clade</taxon>
        <taxon>Acacieae</taxon>
        <taxon>Acacia</taxon>
    </lineage>
</organism>
<dbReference type="EC" id="2.3.2.27" evidence="2"/>
<dbReference type="PANTHER" id="PTHR22937:SF122">
    <property type="entry name" value="RING-TYPE E3 UBIQUITIN TRANSFERASE"/>
    <property type="match status" value="1"/>
</dbReference>
<dbReference type="SUPFAM" id="SSF57850">
    <property type="entry name" value="RING/U-box"/>
    <property type="match status" value="1"/>
</dbReference>
<evidence type="ECO:0000256" key="7">
    <source>
        <dbReference type="ARBA" id="ARBA00022833"/>
    </source>
</evidence>
<protein>
    <recommendedName>
        <fullName evidence="2">RING-type E3 ubiquitin transferase</fullName>
        <ecNumber evidence="2">2.3.2.27</ecNumber>
    </recommendedName>
</protein>
<feature type="compositionally biased region" description="Polar residues" evidence="9">
    <location>
        <begin position="34"/>
        <end position="50"/>
    </location>
</feature>
<evidence type="ECO:0000313" key="12">
    <source>
        <dbReference type="Proteomes" id="UP001293593"/>
    </source>
</evidence>
<feature type="compositionally biased region" description="Polar residues" evidence="9">
    <location>
        <begin position="58"/>
        <end position="67"/>
    </location>
</feature>
<feature type="region of interest" description="Disordered" evidence="9">
    <location>
        <begin position="25"/>
        <end position="72"/>
    </location>
</feature>
<accession>A0AAE1JNV4</accession>
<comment type="catalytic activity">
    <reaction evidence="1">
        <text>S-ubiquitinyl-[E2 ubiquitin-conjugating enzyme]-L-cysteine + [acceptor protein]-L-lysine = [E2 ubiquitin-conjugating enzyme]-L-cysteine + N(6)-ubiquitinyl-[acceptor protein]-L-lysine.</text>
        <dbReference type="EC" id="2.3.2.27"/>
    </reaction>
</comment>
<comment type="caution">
    <text evidence="11">The sequence shown here is derived from an EMBL/GenBank/DDBJ whole genome shotgun (WGS) entry which is preliminary data.</text>
</comment>
<feature type="domain" description="RING-type" evidence="10">
    <location>
        <begin position="290"/>
        <end position="331"/>
    </location>
</feature>
<dbReference type="SMART" id="SM00184">
    <property type="entry name" value="RING"/>
    <property type="match status" value="1"/>
</dbReference>
<dbReference type="InterPro" id="IPR045191">
    <property type="entry name" value="MBR1/2-like"/>
</dbReference>
<keyword evidence="7" id="KW-0862">Zinc</keyword>
<dbReference type="FunFam" id="3.30.40.10:FF:000451">
    <property type="entry name" value="E3 ubiquitin-protein ligase rnf12-A"/>
    <property type="match status" value="1"/>
</dbReference>
<dbReference type="GO" id="GO:0061630">
    <property type="term" value="F:ubiquitin protein ligase activity"/>
    <property type="evidence" value="ECO:0007669"/>
    <property type="project" value="UniProtKB-EC"/>
</dbReference>
<dbReference type="Gene3D" id="3.30.40.10">
    <property type="entry name" value="Zinc/RING finger domain, C3HC4 (zinc finger)"/>
    <property type="match status" value="1"/>
</dbReference>
<gene>
    <name evidence="11" type="ORF">QN277_006271</name>
</gene>
<keyword evidence="5 8" id="KW-0863">Zinc-finger</keyword>
<dbReference type="Pfam" id="PF13639">
    <property type="entry name" value="zf-RING_2"/>
    <property type="match status" value="1"/>
</dbReference>
<dbReference type="GO" id="GO:0008270">
    <property type="term" value="F:zinc ion binding"/>
    <property type="evidence" value="ECO:0007669"/>
    <property type="project" value="UniProtKB-KW"/>
</dbReference>
<dbReference type="PROSITE" id="PS50089">
    <property type="entry name" value="ZF_RING_2"/>
    <property type="match status" value="1"/>
</dbReference>
<proteinExistence type="predicted"/>
<name>A0AAE1JNV4_9FABA</name>
<evidence type="ECO:0000256" key="2">
    <source>
        <dbReference type="ARBA" id="ARBA00012483"/>
    </source>
</evidence>
<evidence type="ECO:0000256" key="3">
    <source>
        <dbReference type="ARBA" id="ARBA00022679"/>
    </source>
</evidence>
<evidence type="ECO:0000259" key="10">
    <source>
        <dbReference type="PROSITE" id="PS50089"/>
    </source>
</evidence>
<evidence type="ECO:0000256" key="6">
    <source>
        <dbReference type="ARBA" id="ARBA00022786"/>
    </source>
</evidence>
<dbReference type="InterPro" id="IPR013083">
    <property type="entry name" value="Znf_RING/FYVE/PHD"/>
</dbReference>
<dbReference type="PANTHER" id="PTHR22937">
    <property type="entry name" value="E3 UBIQUITIN-PROTEIN LIGASE RNF165"/>
    <property type="match status" value="1"/>
</dbReference>
<keyword evidence="4" id="KW-0479">Metal-binding</keyword>
<evidence type="ECO:0000256" key="1">
    <source>
        <dbReference type="ARBA" id="ARBA00000900"/>
    </source>
</evidence>
<evidence type="ECO:0000256" key="4">
    <source>
        <dbReference type="ARBA" id="ARBA00022723"/>
    </source>
</evidence>
<dbReference type="AlphaFoldDB" id="A0AAE1JNV4"/>
<dbReference type="Proteomes" id="UP001293593">
    <property type="component" value="Unassembled WGS sequence"/>
</dbReference>
<dbReference type="InterPro" id="IPR001841">
    <property type="entry name" value="Znf_RING"/>
</dbReference>